<gene>
    <name evidence="3" type="ORF">E5351_06745</name>
</gene>
<evidence type="ECO:0008006" key="5">
    <source>
        <dbReference type="Google" id="ProtNLM"/>
    </source>
</evidence>
<name>A0A4S2BIM4_9LACO</name>
<keyword evidence="2" id="KW-1133">Transmembrane helix</keyword>
<feature type="transmembrane region" description="Helical" evidence="2">
    <location>
        <begin position="6"/>
        <end position="25"/>
    </location>
</feature>
<keyword evidence="2" id="KW-0472">Membrane</keyword>
<keyword evidence="2" id="KW-0812">Transmembrane</keyword>
<evidence type="ECO:0000313" key="4">
    <source>
        <dbReference type="Proteomes" id="UP000309117"/>
    </source>
</evidence>
<evidence type="ECO:0000256" key="1">
    <source>
        <dbReference type="SAM" id="MobiDB-lite"/>
    </source>
</evidence>
<dbReference type="InterPro" id="IPR035451">
    <property type="entry name" value="Ada-like_dom_sf"/>
</dbReference>
<comment type="caution">
    <text evidence="3">The sequence shown here is derived from an EMBL/GenBank/DDBJ whole genome shotgun (WGS) entry which is preliminary data.</text>
</comment>
<dbReference type="RefSeq" id="WP_004040507.1">
    <property type="nucleotide sequence ID" value="NZ_AQFR02000003.1"/>
</dbReference>
<feature type="compositionally biased region" description="Basic and acidic residues" evidence="1">
    <location>
        <begin position="148"/>
        <end position="157"/>
    </location>
</feature>
<feature type="compositionally biased region" description="Basic and acidic residues" evidence="1">
    <location>
        <begin position="117"/>
        <end position="141"/>
    </location>
</feature>
<proteinExistence type="predicted"/>
<dbReference type="Gene3D" id="3.40.10.10">
    <property type="entry name" value="DNA Methylphosphotriester Repair Domain"/>
    <property type="match status" value="1"/>
</dbReference>
<evidence type="ECO:0000256" key="2">
    <source>
        <dbReference type="SAM" id="Phobius"/>
    </source>
</evidence>
<organism evidence="3 4">
    <name type="scientific">Lactobacillus intestinalis</name>
    <dbReference type="NCBI Taxonomy" id="151781"/>
    <lineage>
        <taxon>Bacteria</taxon>
        <taxon>Bacillati</taxon>
        <taxon>Bacillota</taxon>
        <taxon>Bacilli</taxon>
        <taxon>Lactobacillales</taxon>
        <taxon>Lactobacillaceae</taxon>
        <taxon>Lactobacillus</taxon>
    </lineage>
</organism>
<dbReference type="Proteomes" id="UP000309117">
    <property type="component" value="Unassembled WGS sequence"/>
</dbReference>
<reference evidence="3 4" key="1">
    <citation type="submission" date="2019-04" db="EMBL/GenBank/DDBJ databases">
        <title>Microbes associate with the intestines of laboratory mice.</title>
        <authorList>
            <person name="Navarre W."/>
            <person name="Wong E."/>
            <person name="Huang K."/>
            <person name="Tropini C."/>
            <person name="Ng K."/>
            <person name="Yu B."/>
        </authorList>
    </citation>
    <scope>NUCLEOTIDE SEQUENCE [LARGE SCALE GENOMIC DNA]</scope>
    <source>
        <strain evidence="3 4">NM61_E11</strain>
    </source>
</reference>
<feature type="region of interest" description="Disordered" evidence="1">
    <location>
        <begin position="117"/>
        <end position="187"/>
    </location>
</feature>
<sequence>MNWKKVGQVILWILFWYYLLPHYLLKRYVFKGKNGGVWSSILSVVIAFFFLVFAIGSQASDEDEADSHASPKVHYVVKKVGTTRLAEAKAKEKILNKEKSTKEAEYEKLEKELSRAQAAKEKQEAEQKAQQKAAAAKEEKAQAAARRAAKEAQKPAEEDSSTSDSHSETHHSNSHEGDLYTGESGKIIGNSRSHIYHVPGQAGYHMNSANAVYFDSERDAINQGYRKAMR</sequence>
<dbReference type="SUPFAM" id="SSF57884">
    <property type="entry name" value="Ada DNA repair protein, N-terminal domain (N-Ada 10)"/>
    <property type="match status" value="1"/>
</dbReference>
<protein>
    <recommendedName>
        <fullName evidence="5">DNA-entry nuclease</fullName>
    </recommendedName>
</protein>
<accession>A0A4S2BIM4</accession>
<dbReference type="AlphaFoldDB" id="A0A4S2BIM4"/>
<dbReference type="EMBL" id="SRYV01000011">
    <property type="protein sequence ID" value="TGY14022.1"/>
    <property type="molecule type" value="Genomic_DNA"/>
</dbReference>
<feature type="compositionally biased region" description="Basic and acidic residues" evidence="1">
    <location>
        <begin position="165"/>
        <end position="178"/>
    </location>
</feature>
<feature type="transmembrane region" description="Helical" evidence="2">
    <location>
        <begin position="37"/>
        <end position="56"/>
    </location>
</feature>
<evidence type="ECO:0000313" key="3">
    <source>
        <dbReference type="EMBL" id="TGY14022.1"/>
    </source>
</evidence>